<keyword evidence="5" id="KW-1185">Reference proteome</keyword>
<dbReference type="PROSITE" id="PS00018">
    <property type="entry name" value="EF_HAND_1"/>
    <property type="match status" value="2"/>
</dbReference>
<keyword evidence="1" id="KW-0106">Calcium</keyword>
<proteinExistence type="predicted"/>
<protein>
    <recommendedName>
        <fullName evidence="3">EF-hand domain-containing protein</fullName>
    </recommendedName>
</protein>
<dbReference type="OrthoDB" id="296561at2759"/>
<evidence type="ECO:0000313" key="4">
    <source>
        <dbReference type="EMBL" id="CAE8597594.1"/>
    </source>
</evidence>
<evidence type="ECO:0000259" key="3">
    <source>
        <dbReference type="PROSITE" id="PS50222"/>
    </source>
</evidence>
<dbReference type="Pfam" id="PF13499">
    <property type="entry name" value="EF-hand_7"/>
    <property type="match status" value="1"/>
</dbReference>
<name>A0A813E906_POLGL</name>
<dbReference type="Gene3D" id="1.10.238.10">
    <property type="entry name" value="EF-hand"/>
    <property type="match status" value="1"/>
</dbReference>
<evidence type="ECO:0000313" key="5">
    <source>
        <dbReference type="Proteomes" id="UP000654075"/>
    </source>
</evidence>
<dbReference type="SMART" id="SM00054">
    <property type="entry name" value="EFh"/>
    <property type="match status" value="2"/>
</dbReference>
<dbReference type="SUPFAM" id="SSF47473">
    <property type="entry name" value="EF-hand"/>
    <property type="match status" value="1"/>
</dbReference>
<sequence length="350" mass="38713">MWALGMKAMSNSFAAATRPREKKEDLSIKKKSLEEKEQEAAEAKRKNSKKVFILKAAGAASLRGGDLSDTTSLTGADFMNEPIVSRSKKSSAISRTQSLPAIKESGLPALNVGSSLSKSRSAKTPSGDMPAWLTNAIKEDEMVDKNKGDWREIATKKLSKLREKDKLNDALNALVFSLKKQDLTEVELFQQIDANGDGELSRFEMQVALRKLGCPLSPAELDGVLRVFDTDGNGTIAFSEFYFLIKTQEALLPRDLLAGEVDNHDPLHGFSVGERVKFAISVSNHTIKADPYDKTPSYGKVLGPGKRSGFMMVQYESEEKPVFMMKAEHILKDTSKTVTRSKTRHKTYQM</sequence>
<evidence type="ECO:0000256" key="1">
    <source>
        <dbReference type="ARBA" id="ARBA00022837"/>
    </source>
</evidence>
<dbReference type="GO" id="GO:0005509">
    <property type="term" value="F:calcium ion binding"/>
    <property type="evidence" value="ECO:0007669"/>
    <property type="project" value="InterPro"/>
</dbReference>
<feature type="compositionally biased region" description="Basic and acidic residues" evidence="2">
    <location>
        <begin position="18"/>
        <end position="45"/>
    </location>
</feature>
<dbReference type="Proteomes" id="UP000654075">
    <property type="component" value="Unassembled WGS sequence"/>
</dbReference>
<comment type="caution">
    <text evidence="4">The sequence shown here is derived from an EMBL/GenBank/DDBJ whole genome shotgun (WGS) entry which is preliminary data.</text>
</comment>
<organism evidence="4 5">
    <name type="scientific">Polarella glacialis</name>
    <name type="common">Dinoflagellate</name>
    <dbReference type="NCBI Taxonomy" id="89957"/>
    <lineage>
        <taxon>Eukaryota</taxon>
        <taxon>Sar</taxon>
        <taxon>Alveolata</taxon>
        <taxon>Dinophyceae</taxon>
        <taxon>Suessiales</taxon>
        <taxon>Suessiaceae</taxon>
        <taxon>Polarella</taxon>
    </lineage>
</organism>
<dbReference type="EMBL" id="CAJNNV010009621">
    <property type="protein sequence ID" value="CAE8597594.1"/>
    <property type="molecule type" value="Genomic_DNA"/>
</dbReference>
<dbReference type="InterPro" id="IPR002048">
    <property type="entry name" value="EF_hand_dom"/>
</dbReference>
<accession>A0A813E906</accession>
<dbReference type="CDD" id="cd00051">
    <property type="entry name" value="EFh"/>
    <property type="match status" value="1"/>
</dbReference>
<feature type="domain" description="EF-hand" evidence="3">
    <location>
        <begin position="187"/>
        <end position="215"/>
    </location>
</feature>
<dbReference type="PROSITE" id="PS50222">
    <property type="entry name" value="EF_HAND_2"/>
    <property type="match status" value="2"/>
</dbReference>
<dbReference type="InterPro" id="IPR018247">
    <property type="entry name" value="EF_Hand_1_Ca_BS"/>
</dbReference>
<dbReference type="InterPro" id="IPR011992">
    <property type="entry name" value="EF-hand-dom_pair"/>
</dbReference>
<feature type="domain" description="EF-hand" evidence="3">
    <location>
        <begin position="216"/>
        <end position="251"/>
    </location>
</feature>
<evidence type="ECO:0000256" key="2">
    <source>
        <dbReference type="SAM" id="MobiDB-lite"/>
    </source>
</evidence>
<reference evidence="4" key="1">
    <citation type="submission" date="2021-02" db="EMBL/GenBank/DDBJ databases">
        <authorList>
            <person name="Dougan E. K."/>
            <person name="Rhodes N."/>
            <person name="Thang M."/>
            <person name="Chan C."/>
        </authorList>
    </citation>
    <scope>NUCLEOTIDE SEQUENCE</scope>
</reference>
<feature type="region of interest" description="Disordered" evidence="2">
    <location>
        <begin position="1"/>
        <end position="46"/>
    </location>
</feature>
<dbReference type="AlphaFoldDB" id="A0A813E906"/>
<gene>
    <name evidence="4" type="ORF">PGLA1383_LOCUS16032</name>
</gene>